<reference evidence="10" key="1">
    <citation type="journal article" date="2010" name="Nature">
        <title>The Amphimedon queenslandica genome and the evolution of animal complexity.</title>
        <authorList>
            <person name="Srivastava M."/>
            <person name="Simakov O."/>
            <person name="Chapman J."/>
            <person name="Fahey B."/>
            <person name="Gauthier M.E."/>
            <person name="Mitros T."/>
            <person name="Richards G.S."/>
            <person name="Conaco C."/>
            <person name="Dacre M."/>
            <person name="Hellsten U."/>
            <person name="Larroux C."/>
            <person name="Putnam N.H."/>
            <person name="Stanke M."/>
            <person name="Adamska M."/>
            <person name="Darling A."/>
            <person name="Degnan S.M."/>
            <person name="Oakley T.H."/>
            <person name="Plachetzki D.C."/>
            <person name="Zhai Y."/>
            <person name="Adamski M."/>
            <person name="Calcino A."/>
            <person name="Cummins S.F."/>
            <person name="Goodstein D.M."/>
            <person name="Harris C."/>
            <person name="Jackson D.J."/>
            <person name="Leys S.P."/>
            <person name="Shu S."/>
            <person name="Woodcroft B.J."/>
            <person name="Vervoort M."/>
            <person name="Kosik K.S."/>
            <person name="Manning G."/>
            <person name="Degnan B.M."/>
            <person name="Rokhsar D.S."/>
        </authorList>
    </citation>
    <scope>NUCLEOTIDE SEQUENCE [LARGE SCALE GENOMIC DNA]</scope>
</reference>
<dbReference type="EnsemblMetazoa" id="XM_003389100.3">
    <property type="protein sequence ID" value="XP_003389148.1"/>
    <property type="gene ID" value="LOC100633904"/>
</dbReference>
<evidence type="ECO:0000256" key="3">
    <source>
        <dbReference type="ARBA" id="ARBA00023015"/>
    </source>
</evidence>
<dbReference type="Gene3D" id="2.30.31.10">
    <property type="entry name" value="Transcriptional Coactivator Pc4, Chain A"/>
    <property type="match status" value="1"/>
</dbReference>
<evidence type="ECO:0000313" key="9">
    <source>
        <dbReference type="EnsemblMetazoa" id="Aqu2.1.22050_001"/>
    </source>
</evidence>
<evidence type="ECO:0000313" key="10">
    <source>
        <dbReference type="Proteomes" id="UP000007879"/>
    </source>
</evidence>
<dbReference type="InParanoid" id="A0A1X7U2Q5"/>
<dbReference type="GO" id="GO:0005634">
    <property type="term" value="C:nucleus"/>
    <property type="evidence" value="ECO:0007669"/>
    <property type="project" value="UniProtKB-SubCell"/>
</dbReference>
<dbReference type="InterPro" id="IPR003173">
    <property type="entry name" value="PC4_C"/>
</dbReference>
<feature type="compositionally biased region" description="Low complexity" evidence="7">
    <location>
        <begin position="32"/>
        <end position="41"/>
    </location>
</feature>
<dbReference type="GO" id="GO:0003677">
    <property type="term" value="F:DNA binding"/>
    <property type="evidence" value="ECO:0007669"/>
    <property type="project" value="UniProtKB-KW"/>
</dbReference>
<sequence length="112" mass="12727">MASKRKAKSQEFIDDSDDPEDTGSKTKKSRTKSAAATTQSSDIDTEELIPLSAKRFVNVRTFKGRIMIDIREYYVNDDGENRPGKKGISLSVDQWEKLKEAMETIDERIHNS</sequence>
<dbReference type="STRING" id="400682.A0A1X7U2Q5"/>
<dbReference type="KEGG" id="aqu:100633904"/>
<feature type="domain" description="Transcriptional coactivator p15 (PC4) C-terminal" evidence="8">
    <location>
        <begin position="50"/>
        <end position="101"/>
    </location>
</feature>
<dbReference type="GO" id="GO:0060261">
    <property type="term" value="P:positive regulation of transcription initiation by RNA polymerase II"/>
    <property type="evidence" value="ECO:0007669"/>
    <property type="project" value="InterPro"/>
</dbReference>
<dbReference type="OMA" id="TMDQWNV"/>
<dbReference type="AlphaFoldDB" id="A0A1X7U2Q5"/>
<dbReference type="Proteomes" id="UP000007879">
    <property type="component" value="Unassembled WGS sequence"/>
</dbReference>
<evidence type="ECO:0000256" key="2">
    <source>
        <dbReference type="ARBA" id="ARBA00009001"/>
    </source>
</evidence>
<feature type="compositionally biased region" description="Acidic residues" evidence="7">
    <location>
        <begin position="12"/>
        <end position="21"/>
    </location>
</feature>
<proteinExistence type="inferred from homology"/>
<evidence type="ECO:0000256" key="6">
    <source>
        <dbReference type="ARBA" id="ARBA00023242"/>
    </source>
</evidence>
<evidence type="ECO:0000256" key="7">
    <source>
        <dbReference type="SAM" id="MobiDB-lite"/>
    </source>
</evidence>
<dbReference type="GO" id="GO:0003713">
    <property type="term" value="F:transcription coactivator activity"/>
    <property type="evidence" value="ECO:0007669"/>
    <property type="project" value="InterPro"/>
</dbReference>
<keyword evidence="5" id="KW-0804">Transcription</keyword>
<name>A0A1X7U2Q5_AMPQE</name>
<evidence type="ECO:0000256" key="5">
    <source>
        <dbReference type="ARBA" id="ARBA00023163"/>
    </source>
</evidence>
<keyword evidence="4" id="KW-0238">DNA-binding</keyword>
<dbReference type="FunCoup" id="A0A1X7U2Q5">
    <property type="interactions" value="705"/>
</dbReference>
<evidence type="ECO:0000256" key="4">
    <source>
        <dbReference type="ARBA" id="ARBA00023125"/>
    </source>
</evidence>
<evidence type="ECO:0000259" key="8">
    <source>
        <dbReference type="Pfam" id="PF02229"/>
    </source>
</evidence>
<keyword evidence="10" id="KW-1185">Reference proteome</keyword>
<protein>
    <recommendedName>
        <fullName evidence="8">Transcriptional coactivator p15 (PC4) C-terminal domain-containing protein</fullName>
    </recommendedName>
</protein>
<accession>A0A1X7U2Q5</accession>
<gene>
    <name evidence="9" type="primary">100633904</name>
</gene>
<dbReference type="OrthoDB" id="2505440at2759"/>
<dbReference type="InterPro" id="IPR045125">
    <property type="entry name" value="Sub1/Tcp4-like"/>
</dbReference>
<comment type="subcellular location">
    <subcellularLocation>
        <location evidence="1">Nucleus</location>
    </subcellularLocation>
</comment>
<keyword evidence="3" id="KW-0805">Transcription regulation</keyword>
<organism evidence="9">
    <name type="scientific">Amphimedon queenslandica</name>
    <name type="common">Sponge</name>
    <dbReference type="NCBI Taxonomy" id="400682"/>
    <lineage>
        <taxon>Eukaryota</taxon>
        <taxon>Metazoa</taxon>
        <taxon>Porifera</taxon>
        <taxon>Demospongiae</taxon>
        <taxon>Heteroscleromorpha</taxon>
        <taxon>Haplosclerida</taxon>
        <taxon>Niphatidae</taxon>
        <taxon>Amphimedon</taxon>
    </lineage>
</organism>
<keyword evidence="6" id="KW-0539">Nucleus</keyword>
<dbReference type="SUPFAM" id="SSF54447">
    <property type="entry name" value="ssDNA-binding transcriptional regulator domain"/>
    <property type="match status" value="1"/>
</dbReference>
<feature type="region of interest" description="Disordered" evidence="7">
    <location>
        <begin position="1"/>
        <end position="47"/>
    </location>
</feature>
<evidence type="ECO:0000256" key="1">
    <source>
        <dbReference type="ARBA" id="ARBA00004123"/>
    </source>
</evidence>
<dbReference type="InterPro" id="IPR009044">
    <property type="entry name" value="ssDNA-bd_transcriptional_reg"/>
</dbReference>
<dbReference type="eggNOG" id="KOG2712">
    <property type="taxonomic scope" value="Eukaryota"/>
</dbReference>
<dbReference type="Pfam" id="PF02229">
    <property type="entry name" value="PC4"/>
    <property type="match status" value="1"/>
</dbReference>
<reference evidence="9" key="2">
    <citation type="submission" date="2017-05" db="UniProtKB">
        <authorList>
            <consortium name="EnsemblMetazoa"/>
        </authorList>
    </citation>
    <scope>IDENTIFICATION</scope>
</reference>
<dbReference type="PANTHER" id="PTHR13215">
    <property type="entry name" value="RNA POLYMERASE II TRANSCRIPTIONAL COACTIVATOR"/>
    <property type="match status" value="1"/>
</dbReference>
<comment type="similarity">
    <text evidence="2">Belongs to the transcriptional coactivator PC4 family.</text>
</comment>
<dbReference type="EnsemblMetazoa" id="Aqu2.1.22050_001">
    <property type="protein sequence ID" value="Aqu2.1.22050_001"/>
    <property type="gene ID" value="Aqu2.1.22050"/>
</dbReference>